<dbReference type="Proteomes" id="UP000000591">
    <property type="component" value="Chromosome IV"/>
</dbReference>
<keyword evidence="3" id="KW-1133">Transmembrane helix</keyword>
<dbReference type="GeneID" id="4620016"/>
<dbReference type="InParanoid" id="Q75AZ0"/>
<feature type="transmembrane region" description="Helical" evidence="3">
    <location>
        <begin position="116"/>
        <end position="136"/>
    </location>
</feature>
<dbReference type="STRING" id="284811.Q75AZ0"/>
<reference evidence="5 6" key="1">
    <citation type="journal article" date="2004" name="Science">
        <title>The Ashbya gossypii genome as a tool for mapping the ancient Saccharomyces cerevisiae genome.</title>
        <authorList>
            <person name="Dietrich F.S."/>
            <person name="Voegeli S."/>
            <person name="Brachat S."/>
            <person name="Lerch A."/>
            <person name="Gates K."/>
            <person name="Steiner S."/>
            <person name="Mohr C."/>
            <person name="Pohlmann R."/>
            <person name="Luedi P."/>
            <person name="Choi S."/>
            <person name="Wing R.A."/>
            <person name="Flavier A."/>
            <person name="Gaffney T.D."/>
            <person name="Philippsen P."/>
        </authorList>
    </citation>
    <scope>NUCLEOTIDE SEQUENCE [LARGE SCALE GENOMIC DNA]</scope>
    <source>
        <strain evidence="6">ATCC 10895 / CBS 109.51 / FGSC 9923 / NRRL Y-1056</strain>
    </source>
</reference>
<dbReference type="OMA" id="NASAFWI"/>
<evidence type="ECO:0000313" key="5">
    <source>
        <dbReference type="EMBL" id="AAS51700.1"/>
    </source>
</evidence>
<dbReference type="eggNOG" id="ENOG502S6Z2">
    <property type="taxonomic scope" value="Eukaryota"/>
</dbReference>
<dbReference type="OrthoDB" id="6256716at2759"/>
<evidence type="ECO:0000256" key="1">
    <source>
        <dbReference type="ARBA" id="ARBA00004687"/>
    </source>
</evidence>
<reference evidence="6" key="2">
    <citation type="journal article" date="2013" name="G3 (Bethesda)">
        <title>Genomes of Ashbya fungi isolated from insects reveal four mating-type loci, numerous translocations, lack of transposons, and distinct gene duplications.</title>
        <authorList>
            <person name="Dietrich F.S."/>
            <person name="Voegeli S."/>
            <person name="Kuo S."/>
            <person name="Philippsen P."/>
        </authorList>
    </citation>
    <scope>GENOME REANNOTATION</scope>
    <source>
        <strain evidence="6">ATCC 10895 / CBS 109.51 / FGSC 9923 / NRRL Y-1056</strain>
    </source>
</reference>
<evidence type="ECO:0000256" key="3">
    <source>
        <dbReference type="SAM" id="Phobius"/>
    </source>
</evidence>
<organism evidence="5 6">
    <name type="scientific">Eremothecium gossypii (strain ATCC 10895 / CBS 109.51 / FGSC 9923 / NRRL Y-1056)</name>
    <name type="common">Yeast</name>
    <name type="synonym">Ashbya gossypii</name>
    <dbReference type="NCBI Taxonomy" id="284811"/>
    <lineage>
        <taxon>Eukaryota</taxon>
        <taxon>Fungi</taxon>
        <taxon>Dikarya</taxon>
        <taxon>Ascomycota</taxon>
        <taxon>Saccharomycotina</taxon>
        <taxon>Saccharomycetes</taxon>
        <taxon>Saccharomycetales</taxon>
        <taxon>Saccharomycetaceae</taxon>
        <taxon>Eremothecium</taxon>
    </lineage>
</organism>
<name>Q75AZ0_EREGS</name>
<evidence type="ECO:0000256" key="2">
    <source>
        <dbReference type="ARBA" id="ARBA00009610"/>
    </source>
</evidence>
<feature type="transmembrane region" description="Helical" evidence="3">
    <location>
        <begin position="27"/>
        <end position="45"/>
    </location>
</feature>
<dbReference type="GO" id="GO:0006506">
    <property type="term" value="P:GPI anchor biosynthetic process"/>
    <property type="evidence" value="ECO:0000318"/>
    <property type="project" value="GO_Central"/>
</dbReference>
<evidence type="ECO:0000313" key="6">
    <source>
        <dbReference type="Proteomes" id="UP000000591"/>
    </source>
</evidence>
<proteinExistence type="inferred from homology"/>
<feature type="transmembrane region" description="Helical" evidence="3">
    <location>
        <begin position="52"/>
        <end position="71"/>
    </location>
</feature>
<dbReference type="KEGG" id="ago:AGOS_ADL220C"/>
<dbReference type="HOGENOM" id="CLU_106408_0_0_1"/>
<dbReference type="InterPro" id="IPR019328">
    <property type="entry name" value="PIGH-H_dom"/>
</dbReference>
<gene>
    <name evidence="5" type="ORF">AGOS_ADL220C</name>
</gene>
<keyword evidence="6" id="KW-1185">Reference proteome</keyword>
<feature type="domain" description="Phosphatidylinositol N-acetylglucosaminyltransferase subunit H conserved" evidence="4">
    <location>
        <begin position="76"/>
        <end position="149"/>
    </location>
</feature>
<dbReference type="PANTHER" id="PTHR15231">
    <property type="entry name" value="PHOSPHATIDYLINOSITOL N-ACETYLGLUCOSAMINYLTRANSFERASE SUBUNIT H"/>
    <property type="match status" value="1"/>
</dbReference>
<dbReference type="RefSeq" id="NP_983876.1">
    <property type="nucleotide sequence ID" value="NM_209229.1"/>
</dbReference>
<dbReference type="UniPathway" id="UPA00196"/>
<dbReference type="PANTHER" id="PTHR15231:SF1">
    <property type="entry name" value="PHOSPHATIDYLINOSITOL N-ACETYLGLUCOSAMINYLTRANSFERASE SUBUNIT H"/>
    <property type="match status" value="1"/>
</dbReference>
<comment type="similarity">
    <text evidence="2">Belongs to the PIGH family.</text>
</comment>
<comment type="pathway">
    <text evidence="1">Glycolipid biosynthesis; glycosylphosphatidylinositol-anchor biosynthesis.</text>
</comment>
<dbReference type="InterPro" id="IPR044215">
    <property type="entry name" value="PIG-H"/>
</dbReference>
<evidence type="ECO:0000259" key="4">
    <source>
        <dbReference type="Pfam" id="PF10181"/>
    </source>
</evidence>
<dbReference type="EMBL" id="AE016817">
    <property type="protein sequence ID" value="AAS51700.1"/>
    <property type="molecule type" value="Genomic_DNA"/>
</dbReference>
<dbReference type="GO" id="GO:0000506">
    <property type="term" value="C:glycosylphosphatidylinositol-N-acetylglucosaminyltransferase (GPI-GnT) complex"/>
    <property type="evidence" value="ECO:0000318"/>
    <property type="project" value="GO_Central"/>
</dbReference>
<keyword evidence="3" id="KW-0472">Membrane</keyword>
<accession>Q75AZ0</accession>
<protein>
    <submittedName>
        <fullName evidence="5">ADL220Cp</fullName>
    </submittedName>
</protein>
<dbReference type="Pfam" id="PF10181">
    <property type="entry name" value="PIG-H"/>
    <property type="match status" value="1"/>
</dbReference>
<keyword evidence="3" id="KW-0812">Transmembrane</keyword>
<dbReference type="AlphaFoldDB" id="Q75AZ0"/>
<sequence length="163" mass="18779">MVLDIYKDSAGFYVRFDVKPARFYTQWFVRLLFWTGLQALGYFALQRLRANSFLLLQNIALGLLTLLLIRAPTIDSLYVFKSYGIQLSTTQGCLLLPEFLNERLFEVKTFIPSDDLVAMVINEGFEGLAVVFYMCIIAKRSRQLKIVFPVCSVVEQYMLNASY</sequence>